<sequence length="64" mass="7139">MDTAAQLVGFMTLKRLKSAFMVCLPPPLFVARPEVEFKDASEVSGNGMENGFTGWEHFVARKTF</sequence>
<protein>
    <submittedName>
        <fullName evidence="1">Uncharacterized protein</fullName>
    </submittedName>
</protein>
<gene>
    <name evidence="1" type="ORF">SVIM_LOCUS264219</name>
</gene>
<organism evidence="1">
    <name type="scientific">Salix viminalis</name>
    <name type="common">Common osier</name>
    <name type="synonym">Basket willow</name>
    <dbReference type="NCBI Taxonomy" id="40686"/>
    <lineage>
        <taxon>Eukaryota</taxon>
        <taxon>Viridiplantae</taxon>
        <taxon>Streptophyta</taxon>
        <taxon>Embryophyta</taxon>
        <taxon>Tracheophyta</taxon>
        <taxon>Spermatophyta</taxon>
        <taxon>Magnoliopsida</taxon>
        <taxon>eudicotyledons</taxon>
        <taxon>Gunneridae</taxon>
        <taxon>Pentapetalae</taxon>
        <taxon>rosids</taxon>
        <taxon>fabids</taxon>
        <taxon>Malpighiales</taxon>
        <taxon>Salicaceae</taxon>
        <taxon>Saliceae</taxon>
        <taxon>Salix</taxon>
    </lineage>
</organism>
<dbReference type="EMBL" id="CAADRP010001596">
    <property type="protein sequence ID" value="VFU43362.1"/>
    <property type="molecule type" value="Genomic_DNA"/>
</dbReference>
<proteinExistence type="predicted"/>
<evidence type="ECO:0000313" key="1">
    <source>
        <dbReference type="EMBL" id="VFU43362.1"/>
    </source>
</evidence>
<accession>A0A6N2LQH5</accession>
<reference evidence="1" key="1">
    <citation type="submission" date="2019-03" db="EMBL/GenBank/DDBJ databases">
        <authorList>
            <person name="Mank J."/>
            <person name="Almeida P."/>
        </authorList>
    </citation>
    <scope>NUCLEOTIDE SEQUENCE</scope>
    <source>
        <strain evidence="1">78183</strain>
    </source>
</reference>
<name>A0A6N2LQH5_SALVM</name>
<dbReference type="AlphaFoldDB" id="A0A6N2LQH5"/>